<feature type="compositionally biased region" description="Basic and acidic residues" evidence="1">
    <location>
        <begin position="1"/>
        <end position="17"/>
    </location>
</feature>
<dbReference type="UCSC" id="H28G03.3">
    <property type="organism name" value="c. elegans"/>
</dbReference>
<dbReference type="WormBase" id="H28G03.3">
    <property type="protein sequence ID" value="CE53450"/>
    <property type="gene ID" value="WBGene00019251"/>
</dbReference>
<feature type="compositionally biased region" description="Polar residues" evidence="1">
    <location>
        <begin position="229"/>
        <end position="238"/>
    </location>
</feature>
<reference evidence="2 3" key="1">
    <citation type="journal article" date="1998" name="Science">
        <title>Genome sequence of the nematode C. elegans: a platform for investigating biology.</title>
        <authorList>
            <consortium name="The C. elegans sequencing consortium"/>
            <person name="Sulson J.E."/>
            <person name="Waterston R."/>
        </authorList>
    </citation>
    <scope>NUCLEOTIDE SEQUENCE [LARGE SCALE GENOMIC DNA]</scope>
    <source>
        <strain evidence="2 3">Bristol N2</strain>
    </source>
</reference>
<dbReference type="EMBL" id="BX284606">
    <property type="protein sequence ID" value="CCD72478.2"/>
    <property type="molecule type" value="Genomic_DNA"/>
</dbReference>
<sequence>MSEKETQHSTKHEHDGDFEQESLSSPVDYHPQQNLEQEDLEEIEAGTTSPTYNPGYENRIANRSRSPIIYESTSPKFEPPADHEFAAEQLPSNSSQFDVAPPNDPTPRSPSPLYREYSPHSPTYNPDSPSYGEPSVAAEQQRPASSARYNVGPANNFAVQTPSPAQIAAWGYSGVSTVEYEQMKNKNEYLQREHAEMQKSIKRKDREIERLRSKNRRLEEEGRNIREQMPSTRTCQSRSSERRNKKRTSR</sequence>
<evidence type="ECO:0000313" key="2">
    <source>
        <dbReference type="EMBL" id="CCD72478.2"/>
    </source>
</evidence>
<evidence type="ECO:0000313" key="4">
    <source>
        <dbReference type="WormBase" id="H28G03.3"/>
    </source>
</evidence>
<feature type="compositionally biased region" description="Polar residues" evidence="1">
    <location>
        <begin position="61"/>
        <end position="75"/>
    </location>
</feature>
<dbReference type="HOGENOM" id="CLU_1397490_0_0_1"/>
<protein>
    <submittedName>
        <fullName evidence="2">BZIP domain-containing protein</fullName>
    </submittedName>
</protein>
<feature type="region of interest" description="Disordered" evidence="1">
    <location>
        <begin position="196"/>
        <end position="250"/>
    </location>
</feature>
<accession>Q9TXP5</accession>
<feature type="compositionally biased region" description="Polar residues" evidence="1">
    <location>
        <begin position="21"/>
        <end position="35"/>
    </location>
</feature>
<feature type="compositionally biased region" description="Basic and acidic residues" evidence="1">
    <location>
        <begin position="196"/>
        <end position="226"/>
    </location>
</feature>
<dbReference type="Bgee" id="WBGene00019251">
    <property type="expression patterns" value="Expressed in pharyngeal muscle cell (C elegans)"/>
</dbReference>
<proteinExistence type="predicted"/>
<feature type="region of interest" description="Disordered" evidence="1">
    <location>
        <begin position="1"/>
        <end position="155"/>
    </location>
</feature>
<evidence type="ECO:0000313" key="3">
    <source>
        <dbReference type="Proteomes" id="UP000001940"/>
    </source>
</evidence>
<dbReference type="AGR" id="WB:WBGene00019251"/>
<dbReference type="AlphaFoldDB" id="Q9TXP5"/>
<dbReference type="SMR" id="Q9TXP5"/>
<name>Q9TXP5_CAEEL</name>
<dbReference type="PaxDb" id="6239-H28G03.3"/>
<keyword evidence="3" id="KW-1185">Reference proteome</keyword>
<evidence type="ECO:0000256" key="1">
    <source>
        <dbReference type="SAM" id="MobiDB-lite"/>
    </source>
</evidence>
<dbReference type="Proteomes" id="UP000001940">
    <property type="component" value="Chromosome X"/>
</dbReference>
<organism evidence="2 3">
    <name type="scientific">Caenorhabditis elegans</name>
    <dbReference type="NCBI Taxonomy" id="6239"/>
    <lineage>
        <taxon>Eukaryota</taxon>
        <taxon>Metazoa</taxon>
        <taxon>Ecdysozoa</taxon>
        <taxon>Nematoda</taxon>
        <taxon>Chromadorea</taxon>
        <taxon>Rhabditida</taxon>
        <taxon>Rhabditina</taxon>
        <taxon>Rhabditomorpha</taxon>
        <taxon>Rhabditoidea</taxon>
        <taxon>Rhabditidae</taxon>
        <taxon>Peloderinae</taxon>
        <taxon>Caenorhabditis</taxon>
    </lineage>
</organism>
<dbReference type="InParanoid" id="Q9TXP5"/>
<dbReference type="IntAct" id="Q9TXP5">
    <property type="interactions" value="1"/>
</dbReference>
<gene>
    <name evidence="2" type="ORF">CELE_H28G03.3</name>
    <name evidence="2 4" type="ORF">H28G03.3</name>
</gene>